<evidence type="ECO:0000256" key="1">
    <source>
        <dbReference type="SAM" id="Phobius"/>
    </source>
</evidence>
<dbReference type="PANTHER" id="PTHR39430">
    <property type="entry name" value="MEMBRANE-ASSOCIATED PROTEASE-RELATED"/>
    <property type="match status" value="1"/>
</dbReference>
<accession>A0ABW1VCS7</accession>
<proteinExistence type="predicted"/>
<comment type="caution">
    <text evidence="3">The sequence shown here is derived from an EMBL/GenBank/DDBJ whole genome shotgun (WGS) entry which is preliminary data.</text>
</comment>
<evidence type="ECO:0000313" key="3">
    <source>
        <dbReference type="EMBL" id="MFC6355754.1"/>
    </source>
</evidence>
<dbReference type="Pfam" id="PF02517">
    <property type="entry name" value="Rce1-like"/>
    <property type="match status" value="1"/>
</dbReference>
<evidence type="ECO:0000259" key="2">
    <source>
        <dbReference type="Pfam" id="PF02517"/>
    </source>
</evidence>
<dbReference type="GO" id="GO:0016787">
    <property type="term" value="F:hydrolase activity"/>
    <property type="evidence" value="ECO:0007669"/>
    <property type="project" value="UniProtKB-KW"/>
</dbReference>
<name>A0ABW1VCS7_9MICO</name>
<keyword evidence="4" id="KW-1185">Reference proteome</keyword>
<dbReference type="PANTHER" id="PTHR39430:SF1">
    <property type="entry name" value="PROTEASE"/>
    <property type="match status" value="1"/>
</dbReference>
<feature type="transmembrane region" description="Helical" evidence="1">
    <location>
        <begin position="264"/>
        <end position="286"/>
    </location>
</feature>
<organism evidence="3 4">
    <name type="scientific">Luethyella okanaganae</name>
    <dbReference type="NCBI Taxonomy" id="69372"/>
    <lineage>
        <taxon>Bacteria</taxon>
        <taxon>Bacillati</taxon>
        <taxon>Actinomycetota</taxon>
        <taxon>Actinomycetes</taxon>
        <taxon>Micrococcales</taxon>
        <taxon>Microbacteriaceae</taxon>
        <taxon>Luethyella</taxon>
    </lineage>
</organism>
<feature type="transmembrane region" description="Helical" evidence="1">
    <location>
        <begin position="111"/>
        <end position="132"/>
    </location>
</feature>
<dbReference type="RefSeq" id="WP_386728996.1">
    <property type="nucleotide sequence ID" value="NZ_JBHSTP010000001.1"/>
</dbReference>
<keyword evidence="1" id="KW-0472">Membrane</keyword>
<feature type="domain" description="CAAX prenyl protease 2/Lysostaphin resistance protein A-like" evidence="2">
    <location>
        <begin position="155"/>
        <end position="247"/>
    </location>
</feature>
<keyword evidence="1" id="KW-0812">Transmembrane</keyword>
<dbReference type="InterPro" id="IPR003675">
    <property type="entry name" value="Rce1/LyrA-like_dom"/>
</dbReference>
<feature type="transmembrane region" description="Helical" evidence="1">
    <location>
        <begin position="214"/>
        <end position="233"/>
    </location>
</feature>
<keyword evidence="1" id="KW-1133">Transmembrane helix</keyword>
<gene>
    <name evidence="3" type="ORF">ACFQB0_06500</name>
</gene>
<keyword evidence="3" id="KW-0378">Hydrolase</keyword>
<feature type="transmembrane region" description="Helical" evidence="1">
    <location>
        <begin position="68"/>
        <end position="91"/>
    </location>
</feature>
<evidence type="ECO:0000313" key="4">
    <source>
        <dbReference type="Proteomes" id="UP001596306"/>
    </source>
</evidence>
<sequence>MDTVDTQPETHPETLSTGPRLGLGPLGITVRIVVAIVILLGANLVVVGLSALLALVPGNLLSEATPTSLTVFVLMQACMPAIVVLAGWAWMRLVERRGIRDAGWRWTASSAGWLLLAIIVAGGLVIAAVAMLPSTGPVAGTANHGSSAPIAFSLIALVSQSFLLQAIPEELLFRGWLLSTLRARPILAITVTTLSFTVVHLASNGGQETLAERLLYLAPPFGFSLLAVGMLLWTGSLWSAVGVHGGLHLGNTAATVLLPEVDAALSWVVIGALHTAVGAALIISALRHHRVILKP</sequence>
<protein>
    <submittedName>
        <fullName evidence="3">CPBP family intramembrane glutamic endopeptidase</fullName>
        <ecNumber evidence="3">3.4.-.-</ecNumber>
    </submittedName>
</protein>
<feature type="transmembrane region" description="Helical" evidence="1">
    <location>
        <begin position="183"/>
        <end position="202"/>
    </location>
</feature>
<dbReference type="EMBL" id="JBHSTP010000001">
    <property type="protein sequence ID" value="MFC6355754.1"/>
    <property type="molecule type" value="Genomic_DNA"/>
</dbReference>
<reference evidence="4" key="1">
    <citation type="journal article" date="2019" name="Int. J. Syst. Evol. Microbiol.">
        <title>The Global Catalogue of Microorganisms (GCM) 10K type strain sequencing project: providing services to taxonomists for standard genome sequencing and annotation.</title>
        <authorList>
            <consortium name="The Broad Institute Genomics Platform"/>
            <consortium name="The Broad Institute Genome Sequencing Center for Infectious Disease"/>
            <person name="Wu L."/>
            <person name="Ma J."/>
        </authorList>
    </citation>
    <scope>NUCLEOTIDE SEQUENCE [LARGE SCALE GENOMIC DNA]</scope>
    <source>
        <strain evidence="4">CCUG 43304</strain>
    </source>
</reference>
<feature type="transmembrane region" description="Helical" evidence="1">
    <location>
        <begin position="28"/>
        <end position="56"/>
    </location>
</feature>
<dbReference type="EC" id="3.4.-.-" evidence="3"/>
<dbReference type="Proteomes" id="UP001596306">
    <property type="component" value="Unassembled WGS sequence"/>
</dbReference>